<dbReference type="Proteomes" id="UP000229111">
    <property type="component" value="Unassembled WGS sequence"/>
</dbReference>
<organism evidence="1 2">
    <name type="scientific">Prevotella intermedia</name>
    <dbReference type="NCBI Taxonomy" id="28131"/>
    <lineage>
        <taxon>Bacteria</taxon>
        <taxon>Pseudomonadati</taxon>
        <taxon>Bacteroidota</taxon>
        <taxon>Bacteroidia</taxon>
        <taxon>Bacteroidales</taxon>
        <taxon>Prevotellaceae</taxon>
        <taxon>Prevotella</taxon>
    </lineage>
</organism>
<gene>
    <name evidence="1" type="ORF">CTI16_10620</name>
</gene>
<evidence type="ECO:0000313" key="2">
    <source>
        <dbReference type="Proteomes" id="UP000229111"/>
    </source>
</evidence>
<sequence length="85" mass="9983">MQNRLFCRAKQWVLECQSIAIDWLLSDKTSKLHKHPSTSTVAETIADKPQHTDSQWVQVSFQNIAKYRKVPFQQANYPLPSPERW</sequence>
<dbReference type="AlphaFoldDB" id="A0AAJ3RHI9"/>
<evidence type="ECO:0000313" key="1">
    <source>
        <dbReference type="EMBL" id="PIK17437.1"/>
    </source>
</evidence>
<accession>A0AAJ3RHI9</accession>
<protein>
    <submittedName>
        <fullName evidence="1">Uncharacterized protein</fullName>
    </submittedName>
</protein>
<comment type="caution">
    <text evidence="1">The sequence shown here is derived from an EMBL/GenBank/DDBJ whole genome shotgun (WGS) entry which is preliminary data.</text>
</comment>
<dbReference type="EMBL" id="PEKM01000002">
    <property type="protein sequence ID" value="PIK17437.1"/>
    <property type="molecule type" value="Genomic_DNA"/>
</dbReference>
<proteinExistence type="predicted"/>
<name>A0AAJ3RHI9_PREIN</name>
<reference evidence="1 2" key="1">
    <citation type="submission" date="2017-11" db="EMBL/GenBank/DDBJ databases">
        <title>Genome sequencing of Prevotella intermedia KCOM 1101.</title>
        <authorList>
            <person name="Kook J.-K."/>
            <person name="Park S.-N."/>
            <person name="Lim Y.K."/>
        </authorList>
    </citation>
    <scope>NUCLEOTIDE SEQUENCE [LARGE SCALE GENOMIC DNA]</scope>
    <source>
        <strain evidence="1 2">KCOM 1101</strain>
    </source>
</reference>